<dbReference type="Pfam" id="PF00092">
    <property type="entry name" value="VWA"/>
    <property type="match status" value="1"/>
</dbReference>
<dbReference type="STRING" id="131310.A0A0N4Z0R8"/>
<dbReference type="Gene3D" id="3.40.50.410">
    <property type="entry name" value="von Willebrand factor, type A domain"/>
    <property type="match status" value="4"/>
</dbReference>
<dbReference type="PANTHER" id="PTHR23301">
    <property type="entry name" value="CHITIN BINDING PERITROPHIN-A"/>
    <property type="match status" value="1"/>
</dbReference>
<dbReference type="PANTHER" id="PTHR23301:SF0">
    <property type="entry name" value="CHITIN-BINDING TYPE-2 DOMAIN-CONTAINING PROTEIN-RELATED"/>
    <property type="match status" value="1"/>
</dbReference>
<dbReference type="Proteomes" id="UP000038045">
    <property type="component" value="Unplaced"/>
</dbReference>
<sequence length="1485" mass="161215">MIALNRVLLLILLSNISINGFHLKNGVKEDFQCEKLYGTFFIDKSIPGNSVMEKQTEIIKSFFNVNYRPTLTSFVSSSSQIETAITNKFDTVEPFNYKFLNEQFGSILEKTSVDENVSFYKLAAEVLVNVDYTDIEKYTQRPLITLMINSFVEDKETTENLLNNIKKFNPTVKIVAIIFDEMFAEDAIFLTGDSSLVFTFDKTLENDVNNAGAWLVNQICGDLTPAETVPVPSTINDACPSSFCNFAFAIDSSSDILTQDLFSTEISITTNSIGPLIPDFTKVAVVSYNQGVSGFSDFNSIPDENTFNQTLASYTLSTGYSLTNALAKIDSLTPPLNGKLTTYVFISKYDPADYASAIPYSISLTNKGSLNFIILGTATNKNDLSQLTYSQYFALTFANSCDQAAIKNFIYGSMTCNNPICTTTVSQVSTTTTSPVSTTTTSPVSTTTASQCVPQNTQCNVAIAVDASNDILIDQYFNSEKNVITNNISGVFTDFTKIELQAYNGQVTPIFGFNGISTKDQFINSVNGITNGPGFDFSDSLARIDQTSPSNGVGLSTYIFVSKNDQAQFMQAMPSAASLKSKGSLNFIILGTDVKPSDLQMFNPSSIVTYNLGDCDDGTLVNFFTLSLTCTVVCPSTTTQVPSTTTTQVSTTTTQVSTTTQVPSTTTTPVSTTTTSPVSTTTVSQCVPQNTQCNVAIAVDASNDILIDQYFNSEKNVITNNISGVFSDFTKIELQAYNGQVTPIFGFNGISTKDQFVNSVNGITNGPGFDFSDSLARIDQTSPSNGVGLSTYIFVSKNDQAQFMQAMSSAASLKSKGSLNFIILGTDVKPSDLQMLNPSSIVTYNLGDCDDGTLLNFFTHSLTCTVVCSSTTTQTPSTTTTQVPSTTTSQVTSTTTSQVSTTTTQQCVSQNIQCNIAIAVDASTDILINQYFNAEKVAIASNISGIFTDYTRIELQSYNGQITPIFGFNGISSQPEFINYVNGITNGPGFDFKDSLARIDQTSPSNGIGLSTYIFVSKNDQDQFSQSLIYANSLINLKPSDLQMFNTPNIFTYDLGDCDDAMLMNFFNHQLMCNAPCLTTTTQTPSTTTSQPSTTTQLSTTTSQASSTTTPCPCPTQICDMAIVIDSSNDFLTLEYFNNEKQSLQYNISDQFTDFSRIALLNYDSSTTVVGNFGQMSNQSDFNTKINYMNQNQGSSLSTALNTLLSLTPPNNGILNSFIYISQITPQELTASIPLVAQLTSYGTVNFIILGTALKPSDIAPLNPTNVIEFDLALCDSGPVSQFFNTSLQCTQICGTLTQSNNLIFAVDASSDVLDATEFQYQKDTLVNNISSIINNYRSTALTWYNSVPNTVYGFGQISNVFEFQQDSLLIQQNSGSKLSLLLSALDSMTLTANIADTFVFISKNDPTEINNSINSALSLTKKGTLSFILVGTDIHPGDLSQLPLDSNAIFVWDFTNCPIANLVNFFSSRIKTSAQCISPKYVPY</sequence>
<dbReference type="InterPro" id="IPR002035">
    <property type="entry name" value="VWF_A"/>
</dbReference>
<keyword evidence="6" id="KW-1185">Reference proteome</keyword>
<feature type="region of interest" description="Disordered" evidence="3">
    <location>
        <begin position="660"/>
        <end position="679"/>
    </location>
</feature>
<dbReference type="InterPro" id="IPR051940">
    <property type="entry name" value="Chitin_bind-dev_reg"/>
</dbReference>
<dbReference type="WBParaSite" id="PTRK_0000029800.1">
    <property type="protein sequence ID" value="PTRK_0000029800.1"/>
    <property type="gene ID" value="PTRK_0000029800"/>
</dbReference>
<feature type="domain" description="VWFA" evidence="5">
    <location>
        <begin position="1120"/>
        <end position="1228"/>
    </location>
</feature>
<evidence type="ECO:0000256" key="2">
    <source>
        <dbReference type="ARBA" id="ARBA00023157"/>
    </source>
</evidence>
<evidence type="ECO:0000256" key="4">
    <source>
        <dbReference type="SAM" id="SignalP"/>
    </source>
</evidence>
<evidence type="ECO:0000256" key="3">
    <source>
        <dbReference type="SAM" id="MobiDB-lite"/>
    </source>
</evidence>
<evidence type="ECO:0000313" key="6">
    <source>
        <dbReference type="Proteomes" id="UP000038045"/>
    </source>
</evidence>
<dbReference type="GO" id="GO:0008061">
    <property type="term" value="F:chitin binding"/>
    <property type="evidence" value="ECO:0007669"/>
    <property type="project" value="UniProtKB-KW"/>
</dbReference>
<keyword evidence="2" id="KW-1015">Disulfide bond</keyword>
<protein>
    <submittedName>
        <fullName evidence="7">VWFA domain-containing protein</fullName>
    </submittedName>
</protein>
<accession>A0A0N4Z0R8</accession>
<dbReference type="SUPFAM" id="SSF53300">
    <property type="entry name" value="vWA-like"/>
    <property type="match status" value="5"/>
</dbReference>
<dbReference type="InterPro" id="IPR036465">
    <property type="entry name" value="vWFA_dom_sf"/>
</dbReference>
<proteinExistence type="predicted"/>
<keyword evidence="1" id="KW-0147">Chitin-binding</keyword>
<evidence type="ECO:0000313" key="7">
    <source>
        <dbReference type="WBParaSite" id="PTRK_0000029800.1"/>
    </source>
</evidence>
<keyword evidence="4" id="KW-0732">Signal</keyword>
<feature type="signal peptide" evidence="4">
    <location>
        <begin position="1"/>
        <end position="20"/>
    </location>
</feature>
<evidence type="ECO:0000259" key="5">
    <source>
        <dbReference type="Pfam" id="PF00092"/>
    </source>
</evidence>
<organism evidence="6 7">
    <name type="scientific">Parastrongyloides trichosuri</name>
    <name type="common">Possum-specific nematode worm</name>
    <dbReference type="NCBI Taxonomy" id="131310"/>
    <lineage>
        <taxon>Eukaryota</taxon>
        <taxon>Metazoa</taxon>
        <taxon>Ecdysozoa</taxon>
        <taxon>Nematoda</taxon>
        <taxon>Chromadorea</taxon>
        <taxon>Rhabditida</taxon>
        <taxon>Tylenchina</taxon>
        <taxon>Panagrolaimomorpha</taxon>
        <taxon>Strongyloidoidea</taxon>
        <taxon>Strongyloididae</taxon>
        <taxon>Parastrongyloides</taxon>
    </lineage>
</organism>
<name>A0A0N4Z0R8_PARTI</name>
<feature type="region of interest" description="Disordered" evidence="3">
    <location>
        <begin position="1082"/>
        <end position="1111"/>
    </location>
</feature>
<feature type="chain" id="PRO_5005890915" evidence="4">
    <location>
        <begin position="21"/>
        <end position="1485"/>
    </location>
</feature>
<reference evidence="7" key="1">
    <citation type="submission" date="2017-02" db="UniProtKB">
        <authorList>
            <consortium name="WormBaseParasite"/>
        </authorList>
    </citation>
    <scope>IDENTIFICATION</scope>
</reference>
<evidence type="ECO:0000256" key="1">
    <source>
        <dbReference type="ARBA" id="ARBA00022669"/>
    </source>
</evidence>